<dbReference type="AlphaFoldDB" id="A0A1D1UHZ7"/>
<proteinExistence type="predicted"/>
<accession>A0A1D1UHZ7</accession>
<name>A0A1D1UHZ7_RAMVA</name>
<gene>
    <name evidence="1" type="primary">RvY_00882</name>
    <name evidence="1" type="synonym">RvY_00882.3</name>
    <name evidence="1" type="ORF">RvY_00882-3</name>
</gene>
<comment type="caution">
    <text evidence="1">The sequence shown here is derived from an EMBL/GenBank/DDBJ whole genome shotgun (WGS) entry which is preliminary data.</text>
</comment>
<dbReference type="EMBL" id="BDGG01000001">
    <property type="protein sequence ID" value="GAU88130.1"/>
    <property type="molecule type" value="Genomic_DNA"/>
</dbReference>
<organism evidence="1 2">
    <name type="scientific">Ramazzottius varieornatus</name>
    <name type="common">Water bear</name>
    <name type="synonym">Tardigrade</name>
    <dbReference type="NCBI Taxonomy" id="947166"/>
    <lineage>
        <taxon>Eukaryota</taxon>
        <taxon>Metazoa</taxon>
        <taxon>Ecdysozoa</taxon>
        <taxon>Tardigrada</taxon>
        <taxon>Eutardigrada</taxon>
        <taxon>Parachela</taxon>
        <taxon>Hypsibioidea</taxon>
        <taxon>Ramazzottiidae</taxon>
        <taxon>Ramazzottius</taxon>
    </lineage>
</organism>
<protein>
    <submittedName>
        <fullName evidence="1">Uncharacterized protein</fullName>
    </submittedName>
</protein>
<evidence type="ECO:0000313" key="2">
    <source>
        <dbReference type="Proteomes" id="UP000186922"/>
    </source>
</evidence>
<reference evidence="1 2" key="1">
    <citation type="journal article" date="2016" name="Nat. Commun.">
        <title>Extremotolerant tardigrade genome and improved radiotolerance of human cultured cells by tardigrade-unique protein.</title>
        <authorList>
            <person name="Hashimoto T."/>
            <person name="Horikawa D.D."/>
            <person name="Saito Y."/>
            <person name="Kuwahara H."/>
            <person name="Kozuka-Hata H."/>
            <person name="Shin-I T."/>
            <person name="Minakuchi Y."/>
            <person name="Ohishi K."/>
            <person name="Motoyama A."/>
            <person name="Aizu T."/>
            <person name="Enomoto A."/>
            <person name="Kondo K."/>
            <person name="Tanaka S."/>
            <person name="Hara Y."/>
            <person name="Koshikawa S."/>
            <person name="Sagara H."/>
            <person name="Miura T."/>
            <person name="Yokobori S."/>
            <person name="Miyagawa K."/>
            <person name="Suzuki Y."/>
            <person name="Kubo T."/>
            <person name="Oyama M."/>
            <person name="Kohara Y."/>
            <person name="Fujiyama A."/>
            <person name="Arakawa K."/>
            <person name="Katayama T."/>
            <person name="Toyoda A."/>
            <person name="Kunieda T."/>
        </authorList>
    </citation>
    <scope>NUCLEOTIDE SEQUENCE [LARGE SCALE GENOMIC DNA]</scope>
    <source>
        <strain evidence="1 2">YOKOZUNA-1</strain>
    </source>
</reference>
<evidence type="ECO:0000313" key="1">
    <source>
        <dbReference type="EMBL" id="GAU88130.1"/>
    </source>
</evidence>
<dbReference type="Proteomes" id="UP000186922">
    <property type="component" value="Unassembled WGS sequence"/>
</dbReference>
<keyword evidence="2" id="KW-1185">Reference proteome</keyword>
<sequence length="119" mass="13262">MHTKRLINGGAPNISFNIKISIFCSLVREKCIGFSSSSLLHVSFCSPKRRTDKLLLHAMTIRTVLIQLPPVKSCVFQKRTTGYSALDYKSDVFARSHFELLASTKRIVSACSGILAWTV</sequence>